<dbReference type="SUPFAM" id="SSF56959">
    <property type="entry name" value="Leukocidin-like"/>
    <property type="match status" value="1"/>
</dbReference>
<protein>
    <submittedName>
        <fullName evidence="4">MspA protein</fullName>
    </submittedName>
</protein>
<evidence type="ECO:0000313" key="5">
    <source>
        <dbReference type="Proteomes" id="UP000233766"/>
    </source>
</evidence>
<feature type="signal peptide" evidence="3">
    <location>
        <begin position="1"/>
        <end position="25"/>
    </location>
</feature>
<evidence type="ECO:0000256" key="2">
    <source>
        <dbReference type="SAM" id="MobiDB-lite"/>
    </source>
</evidence>
<dbReference type="EMBL" id="PJMW01000002">
    <property type="protein sequence ID" value="PKV81869.1"/>
    <property type="molecule type" value="Genomic_DNA"/>
</dbReference>
<dbReference type="Pfam" id="PF09203">
    <property type="entry name" value="MspA"/>
    <property type="match status" value="1"/>
</dbReference>
<sequence length="255" mass="27241">MLRIIRRVIYAASTLAVLSQPTAHADIVNLPPHEKTFASDTGSFTVGTHDEVINRIAPLNSIPTSREALVSTVAYGRLDGQAEGVLKTGYSVGCPAKIGAVLPGIDPTTEFGLEGPQQNYATEQAQRQATEQSQSQTVERSSNGESVQSRTQSSGQSQEFESGQVQEFNGVLPSIAVDPGLFLELELQPGDITNVDIGDGKPLIPGKTVQIVTRDFHIKVDNCVGPATIRQYTYIETSTPEVDDSGAVFGEPTTL</sequence>
<dbReference type="InterPro" id="IPR036435">
    <property type="entry name" value="Leukocidin/porin_MspA_sf"/>
</dbReference>
<dbReference type="InterPro" id="IPR015286">
    <property type="entry name" value="Porin_fam_mycobact-type"/>
</dbReference>
<feature type="compositionally biased region" description="Polar residues" evidence="2">
    <location>
        <begin position="138"/>
        <end position="151"/>
    </location>
</feature>
<dbReference type="OrthoDB" id="4374453at2"/>
<evidence type="ECO:0000313" key="4">
    <source>
        <dbReference type="EMBL" id="PKV81869.1"/>
    </source>
</evidence>
<dbReference type="AlphaFoldDB" id="A0A2N3VJR7"/>
<accession>A0A2N3VJR7</accession>
<feature type="region of interest" description="Disordered" evidence="2">
    <location>
        <begin position="122"/>
        <end position="163"/>
    </location>
</feature>
<comment type="caution">
    <text evidence="4">The sequence shown here is derived from an EMBL/GenBank/DDBJ whole genome shotgun (WGS) entry which is preliminary data.</text>
</comment>
<keyword evidence="5" id="KW-1185">Reference proteome</keyword>
<keyword evidence="1 3" id="KW-0732">Signal</keyword>
<reference evidence="4 5" key="1">
    <citation type="submission" date="2017-12" db="EMBL/GenBank/DDBJ databases">
        <title>Sequencing the genomes of 1000 Actinobacteria strains.</title>
        <authorList>
            <person name="Klenk H.-P."/>
        </authorList>
    </citation>
    <scope>NUCLEOTIDE SEQUENCE [LARGE SCALE GENOMIC DNA]</scope>
    <source>
        <strain evidence="4 5">DSM 44489</strain>
    </source>
</reference>
<proteinExistence type="predicted"/>
<feature type="compositionally biased region" description="Low complexity" evidence="2">
    <location>
        <begin position="122"/>
        <end position="137"/>
    </location>
</feature>
<feature type="chain" id="PRO_5014904509" evidence="3">
    <location>
        <begin position="26"/>
        <end position="255"/>
    </location>
</feature>
<evidence type="ECO:0000256" key="3">
    <source>
        <dbReference type="SAM" id="SignalP"/>
    </source>
</evidence>
<gene>
    <name evidence="4" type="ORF">ATK86_6341</name>
</gene>
<dbReference type="Gene3D" id="2.60.40.1650">
    <property type="entry name" value="Porin MspA (Ig-like beta-sandwich domain)"/>
    <property type="match status" value="2"/>
</dbReference>
<name>A0A2N3VJR7_9NOCA</name>
<dbReference type="Proteomes" id="UP000233766">
    <property type="component" value="Unassembled WGS sequence"/>
</dbReference>
<organism evidence="4 5">
    <name type="scientific">Nocardia fluminea</name>
    <dbReference type="NCBI Taxonomy" id="134984"/>
    <lineage>
        <taxon>Bacteria</taxon>
        <taxon>Bacillati</taxon>
        <taxon>Actinomycetota</taxon>
        <taxon>Actinomycetes</taxon>
        <taxon>Mycobacteriales</taxon>
        <taxon>Nocardiaceae</taxon>
        <taxon>Nocardia</taxon>
    </lineage>
</organism>
<evidence type="ECO:0000256" key="1">
    <source>
        <dbReference type="ARBA" id="ARBA00022729"/>
    </source>
</evidence>
<feature type="compositionally biased region" description="Low complexity" evidence="2">
    <location>
        <begin position="152"/>
        <end position="163"/>
    </location>
</feature>